<dbReference type="Proteomes" id="UP000650466">
    <property type="component" value="Unassembled WGS sequence"/>
</dbReference>
<gene>
    <name evidence="2" type="ORF">ICC18_27250</name>
</gene>
<feature type="signal peptide" evidence="1">
    <location>
        <begin position="1"/>
        <end position="23"/>
    </location>
</feature>
<organism evidence="2 3">
    <name type="scientific">Paenibacillus sedimenti</name>
    <dbReference type="NCBI Taxonomy" id="2770274"/>
    <lineage>
        <taxon>Bacteria</taxon>
        <taxon>Bacillati</taxon>
        <taxon>Bacillota</taxon>
        <taxon>Bacilli</taxon>
        <taxon>Bacillales</taxon>
        <taxon>Paenibacillaceae</taxon>
        <taxon>Paenibacillus</taxon>
    </lineage>
</organism>
<dbReference type="EMBL" id="JACVVD010000013">
    <property type="protein sequence ID" value="MBD0383777.1"/>
    <property type="molecule type" value="Genomic_DNA"/>
</dbReference>
<protein>
    <submittedName>
        <fullName evidence="2">Uncharacterized protein</fullName>
    </submittedName>
</protein>
<dbReference type="RefSeq" id="WP_188177565.1">
    <property type="nucleotide sequence ID" value="NZ_JACVVD010000013.1"/>
</dbReference>
<accession>A0A926KTA4</accession>
<evidence type="ECO:0000313" key="2">
    <source>
        <dbReference type="EMBL" id="MBD0383777.1"/>
    </source>
</evidence>
<feature type="chain" id="PRO_5038035816" evidence="1">
    <location>
        <begin position="24"/>
        <end position="131"/>
    </location>
</feature>
<name>A0A926KTA4_9BACL</name>
<sequence>MSKKTLGLFFLAVNLLISTTASANEIEFTNQDSANWDYPSEGEFKTSRLKDKFLSSTANIKWSSDQINFTNRQFFVPALKFVSDRSDALQPRLMLTDLPGAKFNRKLIDDDRGIETKVTVLDASKLQSDKS</sequence>
<keyword evidence="1" id="KW-0732">Signal</keyword>
<comment type="caution">
    <text evidence="2">The sequence shown here is derived from an EMBL/GenBank/DDBJ whole genome shotgun (WGS) entry which is preliminary data.</text>
</comment>
<dbReference type="AlphaFoldDB" id="A0A926KTA4"/>
<evidence type="ECO:0000313" key="3">
    <source>
        <dbReference type="Proteomes" id="UP000650466"/>
    </source>
</evidence>
<reference evidence="2" key="1">
    <citation type="submission" date="2020-09" db="EMBL/GenBank/DDBJ databases">
        <title>Draft Genome Sequence of Paenibacillus sp. WST5.</title>
        <authorList>
            <person name="Bao Z."/>
        </authorList>
    </citation>
    <scope>NUCLEOTIDE SEQUENCE</scope>
    <source>
        <strain evidence="2">WST5</strain>
    </source>
</reference>
<keyword evidence="3" id="KW-1185">Reference proteome</keyword>
<proteinExistence type="predicted"/>
<evidence type="ECO:0000256" key="1">
    <source>
        <dbReference type="SAM" id="SignalP"/>
    </source>
</evidence>